<accession>A0A6H3NNR1</accession>
<name>A0A6H3NNR1_9LEPT</name>
<feature type="domain" description="PhoD-like phosphatase metallophosphatase" evidence="1">
    <location>
        <begin position="163"/>
        <end position="293"/>
    </location>
</feature>
<reference evidence="2" key="1">
    <citation type="journal article" date="2019" name="PLoS Negl. Trop. Dis.">
        <title>Revisiting the worldwide diversity of Leptospira species in the environment.</title>
        <authorList>
            <person name="Vincent A.T."/>
            <person name="Schiettekatte O."/>
            <person name="Bourhy P."/>
            <person name="Veyrier F.J."/>
            <person name="Picardeau M."/>
        </authorList>
    </citation>
    <scope>NUCLEOTIDE SEQUENCE [LARGE SCALE GENOMIC DNA]</scope>
    <source>
        <strain evidence="2">201601109</strain>
    </source>
</reference>
<comment type="caution">
    <text evidence="2">The sequence shown here is derived from an EMBL/GenBank/DDBJ whole genome shotgun (WGS) entry which is preliminary data.</text>
</comment>
<dbReference type="CDD" id="cd07389">
    <property type="entry name" value="MPP_PhoD"/>
    <property type="match status" value="1"/>
</dbReference>
<dbReference type="PANTHER" id="PTHR33987:SF1">
    <property type="entry name" value="CALCINEURIN-LIKE METALLO-PHOSPHOESTERASE SUPERFAMILY PROTEIN"/>
    <property type="match status" value="1"/>
</dbReference>
<evidence type="ECO:0000313" key="2">
    <source>
        <dbReference type="EMBL" id="TGN13811.1"/>
    </source>
</evidence>
<protein>
    <submittedName>
        <fullName evidence="2">Alkaline phosphatase family protein</fullName>
    </submittedName>
</protein>
<evidence type="ECO:0000259" key="1">
    <source>
        <dbReference type="Pfam" id="PF09423"/>
    </source>
</evidence>
<sequence>MKLASHFVLFFSLFFCLFLLQSPIIGKETDSLRIGFGSCLHQDKESPILNQWEKESFDWILLLGDNIYADSFIAEEKIPAYQKQLSRPQWKKIRKSSQILATWDDHDYGINDSGGEYADKEKSREVFVSQIGSLMPKGHRLGTKDGKGIFHSYWIEFKKKKIHIVLPDTRFFRSELKPSFWSFFIGKRYYRPNEDPDATLLGEEQWKWLSEELEKPSDFLVLVSGIQVIPTEQPFEKWGNFPKDREKLFQLLSSANTSELVILSGDRHIAEIYEYPYEDKKKFIEVTSSSLNFPLPFLTLEYDSKFKLSPAFLEENYGALKIQIKEGKLVWRAEIKDKIGNVVLKYDKNDSN</sequence>
<keyword evidence="3" id="KW-1185">Reference proteome</keyword>
<gene>
    <name evidence="2" type="ORF">EHR08_10425</name>
</gene>
<dbReference type="PANTHER" id="PTHR33987">
    <property type="entry name" value="CALCINEURIN-LIKE METALLO-PHOSPHOESTERASE SUPERFAMILY PROTEIN"/>
    <property type="match status" value="1"/>
</dbReference>
<dbReference type="SUPFAM" id="SSF56300">
    <property type="entry name" value="Metallo-dependent phosphatases"/>
    <property type="match status" value="1"/>
</dbReference>
<dbReference type="OrthoDB" id="327733at2"/>
<dbReference type="InterPro" id="IPR029052">
    <property type="entry name" value="Metallo-depent_PP-like"/>
</dbReference>
<dbReference type="Proteomes" id="UP000297649">
    <property type="component" value="Unassembled WGS sequence"/>
</dbReference>
<dbReference type="RefSeq" id="WP_135743452.1">
    <property type="nucleotide sequence ID" value="NZ_JAIZBL010000002.1"/>
</dbReference>
<evidence type="ECO:0000313" key="3">
    <source>
        <dbReference type="Proteomes" id="UP000297649"/>
    </source>
</evidence>
<dbReference type="InterPro" id="IPR018946">
    <property type="entry name" value="PhoD-like_MPP"/>
</dbReference>
<dbReference type="Pfam" id="PF09423">
    <property type="entry name" value="PhoD"/>
    <property type="match status" value="1"/>
</dbReference>
<dbReference type="Gene3D" id="3.60.21.70">
    <property type="entry name" value="PhoD-like phosphatase"/>
    <property type="match status" value="1"/>
</dbReference>
<dbReference type="InterPro" id="IPR038607">
    <property type="entry name" value="PhoD-like_sf"/>
</dbReference>
<dbReference type="AlphaFoldDB" id="A0A6H3NNR1"/>
<organism evidence="2 3">
    <name type="scientific">Leptospira bandrabouensis</name>
    <dbReference type="NCBI Taxonomy" id="2484903"/>
    <lineage>
        <taxon>Bacteria</taxon>
        <taxon>Pseudomonadati</taxon>
        <taxon>Spirochaetota</taxon>
        <taxon>Spirochaetia</taxon>
        <taxon>Leptospirales</taxon>
        <taxon>Leptospiraceae</taxon>
        <taxon>Leptospira</taxon>
    </lineage>
</organism>
<proteinExistence type="predicted"/>
<dbReference type="EMBL" id="RQHU01000008">
    <property type="protein sequence ID" value="TGN13811.1"/>
    <property type="molecule type" value="Genomic_DNA"/>
</dbReference>